<evidence type="ECO:0000256" key="3">
    <source>
        <dbReference type="ARBA" id="ARBA00022840"/>
    </source>
</evidence>
<dbReference type="PROSITE" id="PS50089">
    <property type="entry name" value="ZF_RING_2"/>
    <property type="match status" value="1"/>
</dbReference>
<sequence length="1005" mass="111933">MASQDDYPAHGAKRSFDTAWEDTSLLVLGLPSNSSHLDKRPCTPTVRSVPEDGSAVGSSSELPPIAWPSEPTGTDHGAYAPEVMHFSDTINNWSDDPGQWQSDFHMGFEEEVNTNHLVYQDSQFLVMDVKALSFPPIGSPTFETQNPDYGPVRTFGESTNPRETAVVQMHGTSNSIITGYDAPKPEFDTCFGTMHIEAPKLHYDKSELPMVPEVKLEPLGSHLGIFGVADGKYRGSVSQNAMAPVQVLQSENAVRASFELIFNPPALHVTIYGCRTQAEYIGDSLAASGVFLQVPRLYNESIPYFNPQYLVPPGAEFKPPADVDFDEIPQKESLDPSQKSRIMQILDESIYPTTLSEVSISDKLKTSLKEYQKVAFAMMIEKEQGGIVGNQFPSVWDETEKYGYGDSKMYLNNVTGEQMIRRPNPCLGGILADDMGLGKTLTTLALILGSLSCIPPQKTEDPHDPIKPAGTLIVVPLSTLMSWEEQIKTHIKRGSLKYLKYYGQSKSSLKNDLRDYDVVLTTYDTLKRETTEYTKSKGNLKQVRWLRVVLDEAHVIRNRASKVFQAAISLKATYRWCLTGTPIQNHVQDLGSLVEFLRVDIFADPKRFKAAVVEPVGRNDSEGFQRLKRLFQGVALRRTKHSVMKELKLPLKNTKVQLVELDPEERQLYDLVKNSGALFIRRHRKHGVLQTILKLRQIANHGRELVPAELIQKVDRLGRGALEDLASDACENCGITIKQEDAEEQLASVDCMHQICTLCCSVTTEITLTAGTCPLCSDNSAPIPSKKKTKSRSQQEKHKSTSPYKPSSKVKALLRNLEADRTDVRQHDDGKPCKSVVFSCWAGMLDLVDRALDDVGIGHVRVDGAVAETARRQAVDKFRKDDSVTVLLATIGTAGVGLDLTVASRVHLIEPQWNPMVERQAVDRVFRLGQTRNVLAISYIMSGRDSVDQYILRTQKRKLNLVQICVDGTNDEGIAESASRWVESITNTSQEQIREEDADMDMICQ</sequence>
<dbReference type="InterPro" id="IPR014001">
    <property type="entry name" value="Helicase_ATP-bd"/>
</dbReference>
<feature type="region of interest" description="Disordered" evidence="5">
    <location>
        <begin position="783"/>
        <end position="808"/>
    </location>
</feature>
<gene>
    <name evidence="9" type="ORF">PGQ11_011015</name>
</gene>
<feature type="domain" description="Helicase C-terminal" evidence="8">
    <location>
        <begin position="809"/>
        <end position="973"/>
    </location>
</feature>
<keyword evidence="1" id="KW-0547">Nucleotide-binding</keyword>
<dbReference type="InterPro" id="IPR001841">
    <property type="entry name" value="Znf_RING"/>
</dbReference>
<proteinExistence type="predicted"/>
<dbReference type="InterPro" id="IPR038718">
    <property type="entry name" value="SNF2-like_sf"/>
</dbReference>
<dbReference type="CDD" id="cd18793">
    <property type="entry name" value="SF2_C_SNF"/>
    <property type="match status" value="1"/>
</dbReference>
<evidence type="ECO:0000256" key="1">
    <source>
        <dbReference type="ARBA" id="ARBA00022741"/>
    </source>
</evidence>
<dbReference type="InterPro" id="IPR027417">
    <property type="entry name" value="P-loop_NTPase"/>
</dbReference>
<dbReference type="EMBL" id="JAPCWZ010000007">
    <property type="protein sequence ID" value="KAK8855103.1"/>
    <property type="molecule type" value="Genomic_DNA"/>
</dbReference>
<comment type="caution">
    <text evidence="9">The sequence shown here is derived from an EMBL/GenBank/DDBJ whole genome shotgun (WGS) entry which is preliminary data.</text>
</comment>
<dbReference type="InterPro" id="IPR049730">
    <property type="entry name" value="SNF2/RAD54-like_C"/>
</dbReference>
<keyword evidence="4" id="KW-0862">Zinc</keyword>
<dbReference type="PROSITE" id="PS51192">
    <property type="entry name" value="HELICASE_ATP_BIND_1"/>
    <property type="match status" value="1"/>
</dbReference>
<evidence type="ECO:0000256" key="4">
    <source>
        <dbReference type="PROSITE-ProRule" id="PRU00175"/>
    </source>
</evidence>
<dbReference type="PANTHER" id="PTHR45626:SF52">
    <property type="entry name" value="SINGLE-STRANDED DNA-DEPENDENT ATPASE (EUROFUNG)"/>
    <property type="match status" value="1"/>
</dbReference>
<accession>A0ABR2HYA2</accession>
<evidence type="ECO:0000313" key="10">
    <source>
        <dbReference type="Proteomes" id="UP001390339"/>
    </source>
</evidence>
<dbReference type="InterPro" id="IPR001650">
    <property type="entry name" value="Helicase_C-like"/>
</dbReference>
<organism evidence="9 10">
    <name type="scientific">Apiospora arundinis</name>
    <dbReference type="NCBI Taxonomy" id="335852"/>
    <lineage>
        <taxon>Eukaryota</taxon>
        <taxon>Fungi</taxon>
        <taxon>Dikarya</taxon>
        <taxon>Ascomycota</taxon>
        <taxon>Pezizomycotina</taxon>
        <taxon>Sordariomycetes</taxon>
        <taxon>Xylariomycetidae</taxon>
        <taxon>Amphisphaeriales</taxon>
        <taxon>Apiosporaceae</taxon>
        <taxon>Apiospora</taxon>
    </lineage>
</organism>
<evidence type="ECO:0000259" key="7">
    <source>
        <dbReference type="PROSITE" id="PS51192"/>
    </source>
</evidence>
<evidence type="ECO:0000256" key="2">
    <source>
        <dbReference type="ARBA" id="ARBA00022801"/>
    </source>
</evidence>
<evidence type="ECO:0000259" key="6">
    <source>
        <dbReference type="PROSITE" id="PS50089"/>
    </source>
</evidence>
<feature type="region of interest" description="Disordered" evidence="5">
    <location>
        <begin position="31"/>
        <end position="77"/>
    </location>
</feature>
<dbReference type="CDD" id="cd18008">
    <property type="entry name" value="DEXDc_SHPRH-like"/>
    <property type="match status" value="1"/>
</dbReference>
<name>A0ABR2HYA2_9PEZI</name>
<keyword evidence="4" id="KW-0479">Metal-binding</keyword>
<dbReference type="InterPro" id="IPR000330">
    <property type="entry name" value="SNF2_N"/>
</dbReference>
<evidence type="ECO:0000313" key="9">
    <source>
        <dbReference type="EMBL" id="KAK8855103.1"/>
    </source>
</evidence>
<dbReference type="InterPro" id="IPR050628">
    <property type="entry name" value="SNF2_RAD54_helicase_TF"/>
</dbReference>
<keyword evidence="4" id="KW-0863">Zinc-finger</keyword>
<dbReference type="SUPFAM" id="SSF52540">
    <property type="entry name" value="P-loop containing nucleoside triphosphate hydrolases"/>
    <property type="match status" value="2"/>
</dbReference>
<protein>
    <submittedName>
        <fullName evidence="9">SNF2 family N-terminal domain-containing protein</fullName>
    </submittedName>
</protein>
<dbReference type="PROSITE" id="PS51194">
    <property type="entry name" value="HELICASE_CTER"/>
    <property type="match status" value="1"/>
</dbReference>
<evidence type="ECO:0000256" key="5">
    <source>
        <dbReference type="SAM" id="MobiDB-lite"/>
    </source>
</evidence>
<evidence type="ECO:0000259" key="8">
    <source>
        <dbReference type="PROSITE" id="PS51194"/>
    </source>
</evidence>
<keyword evidence="10" id="KW-1185">Reference proteome</keyword>
<feature type="domain" description="RING-type" evidence="6">
    <location>
        <begin position="730"/>
        <end position="777"/>
    </location>
</feature>
<dbReference type="PANTHER" id="PTHR45626">
    <property type="entry name" value="TRANSCRIPTION TERMINATION FACTOR 2-RELATED"/>
    <property type="match status" value="1"/>
</dbReference>
<reference evidence="9 10" key="1">
    <citation type="journal article" date="2024" name="IMA Fungus">
        <title>Apiospora arundinis, a panoply of carbohydrate-active enzymes and secondary metabolites.</title>
        <authorList>
            <person name="Sorensen T."/>
            <person name="Petersen C."/>
            <person name="Muurmann A.T."/>
            <person name="Christiansen J.V."/>
            <person name="Brundto M.L."/>
            <person name="Overgaard C.K."/>
            <person name="Boysen A.T."/>
            <person name="Wollenberg R.D."/>
            <person name="Larsen T.O."/>
            <person name="Sorensen J.L."/>
            <person name="Nielsen K.L."/>
            <person name="Sondergaard T.E."/>
        </authorList>
    </citation>
    <scope>NUCLEOTIDE SEQUENCE [LARGE SCALE GENOMIC DNA]</scope>
    <source>
        <strain evidence="9 10">AAU 773</strain>
    </source>
</reference>
<dbReference type="SMART" id="SM00487">
    <property type="entry name" value="DEXDc"/>
    <property type="match status" value="1"/>
</dbReference>
<feature type="domain" description="Helicase ATP-binding" evidence="7">
    <location>
        <begin position="420"/>
        <end position="600"/>
    </location>
</feature>
<keyword evidence="3" id="KW-0067">ATP-binding</keyword>
<dbReference type="SMART" id="SM00490">
    <property type="entry name" value="HELICc"/>
    <property type="match status" value="1"/>
</dbReference>
<dbReference type="Pfam" id="PF00176">
    <property type="entry name" value="SNF2-rel_dom"/>
    <property type="match status" value="1"/>
</dbReference>
<dbReference type="Gene3D" id="3.40.50.300">
    <property type="entry name" value="P-loop containing nucleotide triphosphate hydrolases"/>
    <property type="match status" value="1"/>
</dbReference>
<dbReference type="Pfam" id="PF00271">
    <property type="entry name" value="Helicase_C"/>
    <property type="match status" value="1"/>
</dbReference>
<dbReference type="Gene3D" id="3.40.50.10810">
    <property type="entry name" value="Tandem AAA-ATPase domain"/>
    <property type="match status" value="1"/>
</dbReference>
<dbReference type="Proteomes" id="UP001390339">
    <property type="component" value="Unassembled WGS sequence"/>
</dbReference>
<keyword evidence="2" id="KW-0378">Hydrolase</keyword>